<keyword evidence="1" id="KW-0812">Transmembrane</keyword>
<dbReference type="AlphaFoldDB" id="A0A840AT20"/>
<feature type="transmembrane region" description="Helical" evidence="1">
    <location>
        <begin position="70"/>
        <end position="94"/>
    </location>
</feature>
<feature type="transmembrane region" description="Helical" evidence="1">
    <location>
        <begin position="7"/>
        <end position="28"/>
    </location>
</feature>
<keyword evidence="1" id="KW-1133">Transmembrane helix</keyword>
<reference evidence="2 3" key="1">
    <citation type="submission" date="2020-08" db="EMBL/GenBank/DDBJ databases">
        <title>Genomic Encyclopedia of Type Strains, Phase IV (KMG-IV): sequencing the most valuable type-strain genomes for metagenomic binning, comparative biology and taxonomic classification.</title>
        <authorList>
            <person name="Goeker M."/>
        </authorList>
    </citation>
    <scope>NUCLEOTIDE SEQUENCE [LARGE SCALE GENOMIC DNA]</scope>
    <source>
        <strain evidence="2 3">DSM 25966</strain>
    </source>
</reference>
<evidence type="ECO:0000313" key="2">
    <source>
        <dbReference type="EMBL" id="MBB3932684.1"/>
    </source>
</evidence>
<organism evidence="2 3">
    <name type="scientific">Kaistia hirudinis</name>
    <dbReference type="NCBI Taxonomy" id="1293440"/>
    <lineage>
        <taxon>Bacteria</taxon>
        <taxon>Pseudomonadati</taxon>
        <taxon>Pseudomonadota</taxon>
        <taxon>Alphaproteobacteria</taxon>
        <taxon>Hyphomicrobiales</taxon>
        <taxon>Kaistiaceae</taxon>
        <taxon>Kaistia</taxon>
    </lineage>
</organism>
<sequence length="132" mass="13913">MRILVAGAAYFLIVFVAGIVLGMIRVGVLAPNLGATIAVLIELPVILVISWYVCAAILRRVPLDSGRNEDVLAGALAFVLLIGAEALFAVGLGGRTLPEFFAHLVATDGLIGLLGQILFAAFPAIQTRRFVQ</sequence>
<gene>
    <name evidence="2" type="ORF">GGR25_003742</name>
</gene>
<accession>A0A840AT20</accession>
<dbReference type="EMBL" id="JACIDS010000004">
    <property type="protein sequence ID" value="MBB3932684.1"/>
    <property type="molecule type" value="Genomic_DNA"/>
</dbReference>
<dbReference type="Proteomes" id="UP000553963">
    <property type="component" value="Unassembled WGS sequence"/>
</dbReference>
<comment type="caution">
    <text evidence="2">The sequence shown here is derived from an EMBL/GenBank/DDBJ whole genome shotgun (WGS) entry which is preliminary data.</text>
</comment>
<evidence type="ECO:0000256" key="1">
    <source>
        <dbReference type="SAM" id="Phobius"/>
    </source>
</evidence>
<proteinExistence type="predicted"/>
<protein>
    <submittedName>
        <fullName evidence="2">Uncharacterized protein</fullName>
    </submittedName>
</protein>
<evidence type="ECO:0000313" key="3">
    <source>
        <dbReference type="Proteomes" id="UP000553963"/>
    </source>
</evidence>
<keyword evidence="3" id="KW-1185">Reference proteome</keyword>
<dbReference type="RefSeq" id="WP_183400287.1">
    <property type="nucleotide sequence ID" value="NZ_JACIDS010000004.1"/>
</dbReference>
<feature type="transmembrane region" description="Helical" evidence="1">
    <location>
        <begin position="100"/>
        <end position="122"/>
    </location>
</feature>
<keyword evidence="1" id="KW-0472">Membrane</keyword>
<feature type="transmembrane region" description="Helical" evidence="1">
    <location>
        <begin position="34"/>
        <end position="58"/>
    </location>
</feature>
<name>A0A840AT20_9HYPH</name>